<evidence type="ECO:0000313" key="1">
    <source>
        <dbReference type="EMBL" id="TFK54885.1"/>
    </source>
</evidence>
<name>A0A5C3ND02_9AGAM</name>
<evidence type="ECO:0000313" key="2">
    <source>
        <dbReference type="Proteomes" id="UP000305948"/>
    </source>
</evidence>
<sequence length="144" mass="16686">MARRLERVYPSFSLVLNEAFGGFQLSAYDLPSDQDTAQHSAGARRTYRLEDPLMTTIDWRFHEPYFVPMPSWNHQRDVEPEAQNLQAALEFDENSEGASVSKSRRFSDLVIDLAFRIRQRCTVRSLRRQRASSLVRVSYLDLAS</sequence>
<protein>
    <submittedName>
        <fullName evidence="1">Uncharacterized protein</fullName>
    </submittedName>
</protein>
<dbReference type="OrthoDB" id="2637024at2759"/>
<keyword evidence="2" id="KW-1185">Reference proteome</keyword>
<accession>A0A5C3ND02</accession>
<dbReference type="Proteomes" id="UP000305948">
    <property type="component" value="Unassembled WGS sequence"/>
</dbReference>
<dbReference type="EMBL" id="ML213505">
    <property type="protein sequence ID" value="TFK54885.1"/>
    <property type="molecule type" value="Genomic_DNA"/>
</dbReference>
<gene>
    <name evidence="1" type="ORF">OE88DRAFT_1642187</name>
</gene>
<reference evidence="1 2" key="1">
    <citation type="journal article" date="2019" name="Nat. Ecol. Evol.">
        <title>Megaphylogeny resolves global patterns of mushroom evolution.</title>
        <authorList>
            <person name="Varga T."/>
            <person name="Krizsan K."/>
            <person name="Foldi C."/>
            <person name="Dima B."/>
            <person name="Sanchez-Garcia M."/>
            <person name="Sanchez-Ramirez S."/>
            <person name="Szollosi G.J."/>
            <person name="Szarkandi J.G."/>
            <person name="Papp V."/>
            <person name="Albert L."/>
            <person name="Andreopoulos W."/>
            <person name="Angelini C."/>
            <person name="Antonin V."/>
            <person name="Barry K.W."/>
            <person name="Bougher N.L."/>
            <person name="Buchanan P."/>
            <person name="Buyck B."/>
            <person name="Bense V."/>
            <person name="Catcheside P."/>
            <person name="Chovatia M."/>
            <person name="Cooper J."/>
            <person name="Damon W."/>
            <person name="Desjardin D."/>
            <person name="Finy P."/>
            <person name="Geml J."/>
            <person name="Haridas S."/>
            <person name="Hughes K."/>
            <person name="Justo A."/>
            <person name="Karasinski D."/>
            <person name="Kautmanova I."/>
            <person name="Kiss B."/>
            <person name="Kocsube S."/>
            <person name="Kotiranta H."/>
            <person name="LaButti K.M."/>
            <person name="Lechner B.E."/>
            <person name="Liimatainen K."/>
            <person name="Lipzen A."/>
            <person name="Lukacs Z."/>
            <person name="Mihaltcheva S."/>
            <person name="Morgado L.N."/>
            <person name="Niskanen T."/>
            <person name="Noordeloos M.E."/>
            <person name="Ohm R.A."/>
            <person name="Ortiz-Santana B."/>
            <person name="Ovrebo C."/>
            <person name="Racz N."/>
            <person name="Riley R."/>
            <person name="Savchenko A."/>
            <person name="Shiryaev A."/>
            <person name="Soop K."/>
            <person name="Spirin V."/>
            <person name="Szebenyi C."/>
            <person name="Tomsovsky M."/>
            <person name="Tulloss R.E."/>
            <person name="Uehling J."/>
            <person name="Grigoriev I.V."/>
            <person name="Vagvolgyi C."/>
            <person name="Papp T."/>
            <person name="Martin F.M."/>
            <person name="Miettinen O."/>
            <person name="Hibbett D.S."/>
            <person name="Nagy L.G."/>
        </authorList>
    </citation>
    <scope>NUCLEOTIDE SEQUENCE [LARGE SCALE GENOMIC DNA]</scope>
    <source>
        <strain evidence="1 2">OMC1185</strain>
    </source>
</reference>
<organism evidence="1 2">
    <name type="scientific">Heliocybe sulcata</name>
    <dbReference type="NCBI Taxonomy" id="5364"/>
    <lineage>
        <taxon>Eukaryota</taxon>
        <taxon>Fungi</taxon>
        <taxon>Dikarya</taxon>
        <taxon>Basidiomycota</taxon>
        <taxon>Agaricomycotina</taxon>
        <taxon>Agaricomycetes</taxon>
        <taxon>Gloeophyllales</taxon>
        <taxon>Gloeophyllaceae</taxon>
        <taxon>Heliocybe</taxon>
    </lineage>
</organism>
<proteinExistence type="predicted"/>
<dbReference type="AlphaFoldDB" id="A0A5C3ND02"/>